<evidence type="ECO:0000313" key="1">
    <source>
        <dbReference type="EMBL" id="TFK74062.1"/>
    </source>
</evidence>
<accession>A0ACD3BAN9</accession>
<proteinExistence type="predicted"/>
<dbReference type="Proteomes" id="UP000308600">
    <property type="component" value="Unassembled WGS sequence"/>
</dbReference>
<keyword evidence="2" id="KW-1185">Reference proteome</keyword>
<dbReference type="EMBL" id="ML208271">
    <property type="protein sequence ID" value="TFK74062.1"/>
    <property type="molecule type" value="Genomic_DNA"/>
</dbReference>
<reference evidence="1 2" key="1">
    <citation type="journal article" date="2019" name="Nat. Ecol. Evol.">
        <title>Megaphylogeny resolves global patterns of mushroom evolution.</title>
        <authorList>
            <person name="Varga T."/>
            <person name="Krizsan K."/>
            <person name="Foldi C."/>
            <person name="Dima B."/>
            <person name="Sanchez-Garcia M."/>
            <person name="Sanchez-Ramirez S."/>
            <person name="Szollosi G.J."/>
            <person name="Szarkandi J.G."/>
            <person name="Papp V."/>
            <person name="Albert L."/>
            <person name="Andreopoulos W."/>
            <person name="Angelini C."/>
            <person name="Antonin V."/>
            <person name="Barry K.W."/>
            <person name="Bougher N.L."/>
            <person name="Buchanan P."/>
            <person name="Buyck B."/>
            <person name="Bense V."/>
            <person name="Catcheside P."/>
            <person name="Chovatia M."/>
            <person name="Cooper J."/>
            <person name="Damon W."/>
            <person name="Desjardin D."/>
            <person name="Finy P."/>
            <person name="Geml J."/>
            <person name="Haridas S."/>
            <person name="Hughes K."/>
            <person name="Justo A."/>
            <person name="Karasinski D."/>
            <person name="Kautmanova I."/>
            <person name="Kiss B."/>
            <person name="Kocsube S."/>
            <person name="Kotiranta H."/>
            <person name="LaButti K.M."/>
            <person name="Lechner B.E."/>
            <person name="Liimatainen K."/>
            <person name="Lipzen A."/>
            <person name="Lukacs Z."/>
            <person name="Mihaltcheva S."/>
            <person name="Morgado L.N."/>
            <person name="Niskanen T."/>
            <person name="Noordeloos M.E."/>
            <person name="Ohm R.A."/>
            <person name="Ortiz-Santana B."/>
            <person name="Ovrebo C."/>
            <person name="Racz N."/>
            <person name="Riley R."/>
            <person name="Savchenko A."/>
            <person name="Shiryaev A."/>
            <person name="Soop K."/>
            <person name="Spirin V."/>
            <person name="Szebenyi C."/>
            <person name="Tomsovsky M."/>
            <person name="Tulloss R.E."/>
            <person name="Uehling J."/>
            <person name="Grigoriev I.V."/>
            <person name="Vagvolgyi C."/>
            <person name="Papp T."/>
            <person name="Martin F.M."/>
            <person name="Miettinen O."/>
            <person name="Hibbett D.S."/>
            <person name="Nagy L.G."/>
        </authorList>
    </citation>
    <scope>NUCLEOTIDE SEQUENCE [LARGE SCALE GENOMIC DNA]</scope>
    <source>
        <strain evidence="1 2">NL-1719</strain>
    </source>
</reference>
<organism evidence="1 2">
    <name type="scientific">Pluteus cervinus</name>
    <dbReference type="NCBI Taxonomy" id="181527"/>
    <lineage>
        <taxon>Eukaryota</taxon>
        <taxon>Fungi</taxon>
        <taxon>Dikarya</taxon>
        <taxon>Basidiomycota</taxon>
        <taxon>Agaricomycotina</taxon>
        <taxon>Agaricomycetes</taxon>
        <taxon>Agaricomycetidae</taxon>
        <taxon>Agaricales</taxon>
        <taxon>Pluteineae</taxon>
        <taxon>Pluteaceae</taxon>
        <taxon>Pluteus</taxon>
    </lineage>
</organism>
<evidence type="ECO:0000313" key="2">
    <source>
        <dbReference type="Proteomes" id="UP000308600"/>
    </source>
</evidence>
<name>A0ACD3BAN9_9AGAR</name>
<gene>
    <name evidence="1" type="ORF">BDN72DRAFT_813741</name>
</gene>
<sequence>MPDSEFESDTEEVQGSATEKIEEMVLSFLTQLSLASEDSGEEDNEPSSSGIKRKFDPKKKISIELADRTKSSVMRSIAFPRKSSTGSARPLAQLFRLLDLSHEAISRGIPITKRDAYYNDVPLFKNQRVVDKLVDDLAATFEMERADLCIRATSKGLVAGAHLLMSLHSGEEVQCKDSEGTIIPSGEDIASFSISEDIFWVLLVEKDAVFQTLCYYKLSNFPSLPGPGIVITGKGYPDVATRHLVKTLSDNLPRHVPIVALVDGDPYGIDIMSVYKYGSQSLSHENDKLAAKRVKWLGLWATELESLGISEEKLIPMTKEDDKKALSMLRRESTHLPVRWREELSHMLENHRKAEIEILSNAKALGDLLSSSVEIEAQPNLTPLSPDGGIYSQSNASRSSNTTLHSTSGQTPDTPPTSSHSNRHSEAPQTTWPPLIRYLVHKLSKCVQVAQDREKETYG</sequence>
<protein>
    <submittedName>
        <fullName evidence="1">DNA topoisomerase IV, alpha subunit</fullName>
    </submittedName>
</protein>